<dbReference type="AlphaFoldDB" id="A0AAV2JDL1"/>
<organism evidence="2 3">
    <name type="scientific">Knipowitschia caucasica</name>
    <name type="common">Caucasian dwarf goby</name>
    <name type="synonym">Pomatoschistus caucasicus</name>
    <dbReference type="NCBI Taxonomy" id="637954"/>
    <lineage>
        <taxon>Eukaryota</taxon>
        <taxon>Metazoa</taxon>
        <taxon>Chordata</taxon>
        <taxon>Craniata</taxon>
        <taxon>Vertebrata</taxon>
        <taxon>Euteleostomi</taxon>
        <taxon>Actinopterygii</taxon>
        <taxon>Neopterygii</taxon>
        <taxon>Teleostei</taxon>
        <taxon>Neoteleostei</taxon>
        <taxon>Acanthomorphata</taxon>
        <taxon>Gobiaria</taxon>
        <taxon>Gobiiformes</taxon>
        <taxon>Gobioidei</taxon>
        <taxon>Gobiidae</taxon>
        <taxon>Gobiinae</taxon>
        <taxon>Knipowitschia</taxon>
    </lineage>
</organism>
<dbReference type="EMBL" id="OZ035834">
    <property type="protein sequence ID" value="CAL1574750.1"/>
    <property type="molecule type" value="Genomic_DNA"/>
</dbReference>
<sequence length="344" mass="37420">MTQSWQHQPEDRPNFSTILERIDYCLQDPDVVTTPLPIEYGPVPEEEERAGQPEDQMTPAVVVKAQVPDGEGLKPPSYPCEEHRAESSEAKAQPCLLPHTQTTVTMTTAVTSTPTSALSSKGPQVCTQPPTEGGHVNPAFTQGHTVDREHSAGKNTTLWNPTYGSWFLQQQQRKQQQQQQQQQRQAAVGAVSSVGGVTAGRVPGEGQEHVGRTVAEVAGALGLQHQHKIQQQLQMLHQQQGMCRPLLPPPHPPAAQSPLLLDANTLPPVPLYRLRRFPCGNIGYGYQEQGLPMDPSAAPHTRGPIPSSLGRPGGSEDNRPLLVTMGTVQDPRLPRMEGHNATVL</sequence>
<evidence type="ECO:0000313" key="3">
    <source>
        <dbReference type="Proteomes" id="UP001497482"/>
    </source>
</evidence>
<reference evidence="2 3" key="1">
    <citation type="submission" date="2024-04" db="EMBL/GenBank/DDBJ databases">
        <authorList>
            <person name="Waldvogel A.-M."/>
            <person name="Schoenle A."/>
        </authorList>
    </citation>
    <scope>NUCLEOTIDE SEQUENCE [LARGE SCALE GENOMIC DNA]</scope>
</reference>
<dbReference type="Proteomes" id="UP001497482">
    <property type="component" value="Chromosome 12"/>
</dbReference>
<name>A0AAV2JDL1_KNICA</name>
<proteinExistence type="predicted"/>
<accession>A0AAV2JDL1</accession>
<protein>
    <submittedName>
        <fullName evidence="2">Uncharacterized protein</fullName>
    </submittedName>
</protein>
<keyword evidence="3" id="KW-1185">Reference proteome</keyword>
<evidence type="ECO:0000313" key="2">
    <source>
        <dbReference type="EMBL" id="CAL1574750.1"/>
    </source>
</evidence>
<evidence type="ECO:0000256" key="1">
    <source>
        <dbReference type="SAM" id="MobiDB-lite"/>
    </source>
</evidence>
<feature type="region of interest" description="Disordered" evidence="1">
    <location>
        <begin position="33"/>
        <end position="58"/>
    </location>
</feature>
<feature type="region of interest" description="Disordered" evidence="1">
    <location>
        <begin position="290"/>
        <end position="319"/>
    </location>
</feature>
<feature type="region of interest" description="Disordered" evidence="1">
    <location>
        <begin position="113"/>
        <end position="142"/>
    </location>
</feature>
<gene>
    <name evidence="2" type="ORF">KC01_LOCUS6445</name>
</gene>
<feature type="compositionally biased region" description="Polar residues" evidence="1">
    <location>
        <begin position="121"/>
        <end position="130"/>
    </location>
</feature>